<dbReference type="SUPFAM" id="SSF53067">
    <property type="entry name" value="Actin-like ATPase domain"/>
    <property type="match status" value="2"/>
</dbReference>
<dbReference type="EMBL" id="CP000238">
    <property type="protein sequence ID" value="ABF13887.1"/>
    <property type="molecule type" value="Genomic_DNA"/>
</dbReference>
<comment type="similarity">
    <text evidence="2">Belongs to the KAE1 / TsaD family. TsaB subfamily.</text>
</comment>
<evidence type="ECO:0000259" key="7">
    <source>
        <dbReference type="Pfam" id="PF00814"/>
    </source>
</evidence>
<name>Q1LT26_BAUCH</name>
<dbReference type="STRING" id="374463.BCI_0447"/>
<keyword evidence="8" id="KW-0645">Protease</keyword>
<dbReference type="Gene3D" id="3.30.420.40">
    <property type="match status" value="2"/>
</dbReference>
<organism evidence="8 9">
    <name type="scientific">Baumannia cicadellinicola subsp. Homalodisca coagulata</name>
    <dbReference type="NCBI Taxonomy" id="374463"/>
    <lineage>
        <taxon>Bacteria</taxon>
        <taxon>Pseudomonadati</taxon>
        <taxon>Pseudomonadota</taxon>
        <taxon>Gammaproteobacteria</taxon>
        <taxon>Candidatus Palibaumannia</taxon>
    </lineage>
</organism>
<proteinExistence type="inferred from homology"/>
<dbReference type="OrthoDB" id="9809995at2"/>
<dbReference type="KEGG" id="bci:BCI_0447"/>
<evidence type="ECO:0000256" key="4">
    <source>
        <dbReference type="ARBA" id="ARBA00022490"/>
    </source>
</evidence>
<dbReference type="PANTHER" id="PTHR11735:SF11">
    <property type="entry name" value="TRNA THREONYLCARBAMOYLADENOSINE BIOSYNTHESIS PROTEIN TSAB"/>
    <property type="match status" value="1"/>
</dbReference>
<dbReference type="InterPro" id="IPR000905">
    <property type="entry name" value="Gcp-like_dom"/>
</dbReference>
<comment type="subcellular location">
    <subcellularLocation>
        <location evidence="1">Cytoplasm</location>
    </subcellularLocation>
</comment>
<keyword evidence="8" id="KW-0378">Hydrolase</keyword>
<reference evidence="8 9" key="1">
    <citation type="journal article" date="2006" name="PLoS Biol.">
        <title>Metabolic complementarity and genomics of the dual bacterial symbiosis of sharpshooters.</title>
        <authorList>
            <person name="Wu D."/>
            <person name="Daugherty S.C."/>
            <person name="Van Aken S.E."/>
            <person name="Pai G.H."/>
            <person name="Watkins K.L."/>
            <person name="Khouri H."/>
            <person name="Tallon L.J."/>
            <person name="Zaborsky J.M."/>
            <person name="Dunbar H.E."/>
            <person name="Tran P.L."/>
            <person name="Moran N.A."/>
            <person name="Eisen J.A."/>
        </authorList>
    </citation>
    <scope>NUCLEOTIDE SEQUENCE [LARGE SCALE GENOMIC DNA]</scope>
    <source>
        <strain evidence="8">Hc</strain>
    </source>
</reference>
<evidence type="ECO:0000256" key="6">
    <source>
        <dbReference type="ARBA" id="ARBA00032446"/>
    </source>
</evidence>
<evidence type="ECO:0000256" key="2">
    <source>
        <dbReference type="ARBA" id="ARBA00010493"/>
    </source>
</evidence>
<feature type="domain" description="Gcp-like" evidence="7">
    <location>
        <begin position="31"/>
        <end position="203"/>
    </location>
</feature>
<dbReference type="InterPro" id="IPR022496">
    <property type="entry name" value="T6A_TsaB"/>
</dbReference>
<evidence type="ECO:0000256" key="3">
    <source>
        <dbReference type="ARBA" id="ARBA00019012"/>
    </source>
</evidence>
<dbReference type="GO" id="GO:0002949">
    <property type="term" value="P:tRNA threonylcarbamoyladenosine modification"/>
    <property type="evidence" value="ECO:0007669"/>
    <property type="project" value="InterPro"/>
</dbReference>
<protein>
    <recommendedName>
        <fullName evidence="3">tRNA threonylcarbamoyladenosine biosynthesis protein TsaB</fullName>
    </recommendedName>
    <alternativeName>
        <fullName evidence="6">t(6)A37 threonylcarbamoyladenosine biosynthesis protein TsaB</fullName>
    </alternativeName>
</protein>
<dbReference type="GO" id="GO:0006508">
    <property type="term" value="P:proteolysis"/>
    <property type="evidence" value="ECO:0007669"/>
    <property type="project" value="UniProtKB-KW"/>
</dbReference>
<sequence length="232" mass="25342">MSVCILAIDTATEACSAALLINNHISNKFAITPRKHNQYILPMVDNLLTEAGITLSDLDALAFSCGPGSFTGVRTSIGIAQGLALGAKLSVIRISTLAILAQSTWRLTGASKVLVAIDARMGEIYCAQYYRNHEGIWLGATSEAVLKPEKLIEIIPKLTGQWACAGTGWITYSSLAKLQLQNINNNHKNIVALPSAQDMLPLALEQWRKCYLFSVDQIKPTYLRNQVAKKLR</sequence>
<keyword evidence="5" id="KW-0819">tRNA processing</keyword>
<dbReference type="AlphaFoldDB" id="Q1LT26"/>
<evidence type="ECO:0000313" key="9">
    <source>
        <dbReference type="Proteomes" id="UP000002427"/>
    </source>
</evidence>
<accession>Q1LT26</accession>
<keyword evidence="9" id="KW-1185">Reference proteome</keyword>
<keyword evidence="4" id="KW-0963">Cytoplasm</keyword>
<dbReference type="InterPro" id="IPR043129">
    <property type="entry name" value="ATPase_NBD"/>
</dbReference>
<dbReference type="GO" id="GO:0008233">
    <property type="term" value="F:peptidase activity"/>
    <property type="evidence" value="ECO:0007669"/>
    <property type="project" value="UniProtKB-KW"/>
</dbReference>
<dbReference type="NCBIfam" id="TIGR03725">
    <property type="entry name" value="T6A_YeaZ"/>
    <property type="match status" value="1"/>
</dbReference>
<dbReference type="GO" id="GO:0005829">
    <property type="term" value="C:cytosol"/>
    <property type="evidence" value="ECO:0007669"/>
    <property type="project" value="TreeGrafter"/>
</dbReference>
<evidence type="ECO:0000313" key="8">
    <source>
        <dbReference type="EMBL" id="ABF13887.1"/>
    </source>
</evidence>
<dbReference type="RefSeq" id="WP_011520621.1">
    <property type="nucleotide sequence ID" value="NC_007984.1"/>
</dbReference>
<evidence type="ECO:0000256" key="5">
    <source>
        <dbReference type="ARBA" id="ARBA00022694"/>
    </source>
</evidence>
<dbReference type="Proteomes" id="UP000002427">
    <property type="component" value="Chromosome"/>
</dbReference>
<evidence type="ECO:0000256" key="1">
    <source>
        <dbReference type="ARBA" id="ARBA00004496"/>
    </source>
</evidence>
<dbReference type="CDD" id="cd24032">
    <property type="entry name" value="ASKHA_NBD_TsaB"/>
    <property type="match status" value="1"/>
</dbReference>
<gene>
    <name evidence="8" type="ordered locus">BCI_0447</name>
</gene>
<dbReference type="Pfam" id="PF00814">
    <property type="entry name" value="TsaD"/>
    <property type="match status" value="1"/>
</dbReference>
<dbReference type="FunFam" id="3.30.420.40:FF:000097">
    <property type="entry name" value="tRNA threonylcarbamoyladenosine biosynthesis protein TsaB"/>
    <property type="match status" value="1"/>
</dbReference>
<dbReference type="PANTHER" id="PTHR11735">
    <property type="entry name" value="TRNA N6-ADENOSINE THREONYLCARBAMOYLTRANSFERASE"/>
    <property type="match status" value="1"/>
</dbReference>
<dbReference type="HOGENOM" id="CLU_064886_2_0_6"/>